<proteinExistence type="predicted"/>
<dbReference type="InterPro" id="IPR032708">
    <property type="entry name" value="McjB_C"/>
</dbReference>
<accession>A0A941DUC5</accession>
<sequence>MHNVKLFILLNSEAKIRLLEAFFCLGWGRILKALPFAMVSPLLGNQSEETSSQITEKNIHVLKHISESIEIMSRYTPWDSQCLVKAIAGQKMLRRRHMESTLYLGTAKDANDELIAHSWLRSGSYYVTGKAGMRKFTVVATFAMRTNSGKSVGDYHG</sequence>
<organism evidence="2 3">
    <name type="scientific">Virgibacillus salarius</name>
    <dbReference type="NCBI Taxonomy" id="447199"/>
    <lineage>
        <taxon>Bacteria</taxon>
        <taxon>Bacillati</taxon>
        <taxon>Bacillota</taxon>
        <taxon>Bacilli</taxon>
        <taxon>Bacillales</taxon>
        <taxon>Bacillaceae</taxon>
        <taxon>Virgibacillus</taxon>
    </lineage>
</organism>
<dbReference type="NCBIfam" id="NF033537">
    <property type="entry name" value="lasso_biosyn_B2"/>
    <property type="match status" value="1"/>
</dbReference>
<comment type="caution">
    <text evidence="2">The sequence shown here is derived from an EMBL/GenBank/DDBJ whole genome shotgun (WGS) entry which is preliminary data.</text>
</comment>
<dbReference type="Pfam" id="PF13471">
    <property type="entry name" value="Transglut_core3"/>
    <property type="match status" value="1"/>
</dbReference>
<dbReference type="InterPro" id="IPR053521">
    <property type="entry name" value="McjB-like"/>
</dbReference>
<name>A0A941DUC5_9BACI</name>
<reference evidence="2" key="1">
    <citation type="submission" date="2021-04" db="EMBL/GenBank/DDBJ databases">
        <title>Isolation and polyphasic classification of algal microorganism.</title>
        <authorList>
            <person name="Wang S."/>
        </authorList>
    </citation>
    <scope>NUCLEOTIDE SEQUENCE</scope>
    <source>
        <strain evidence="2">720a</strain>
    </source>
</reference>
<dbReference type="AlphaFoldDB" id="A0A941DUC5"/>
<gene>
    <name evidence="2" type="ORF">KCX74_15335</name>
</gene>
<dbReference type="EMBL" id="JAGSOT010000053">
    <property type="protein sequence ID" value="MBR7797409.1"/>
    <property type="molecule type" value="Genomic_DNA"/>
</dbReference>
<feature type="domain" description="Microcin J25-processing protein McjB C-terminal" evidence="1">
    <location>
        <begin position="33"/>
        <end position="140"/>
    </location>
</feature>
<evidence type="ECO:0000259" key="1">
    <source>
        <dbReference type="Pfam" id="PF13471"/>
    </source>
</evidence>
<protein>
    <submittedName>
        <fullName evidence="2">Lasso peptide biosynthesis B2 protein</fullName>
    </submittedName>
</protein>
<keyword evidence="3" id="KW-1185">Reference proteome</keyword>
<evidence type="ECO:0000313" key="3">
    <source>
        <dbReference type="Proteomes" id="UP000675284"/>
    </source>
</evidence>
<evidence type="ECO:0000313" key="2">
    <source>
        <dbReference type="EMBL" id="MBR7797409.1"/>
    </source>
</evidence>
<dbReference type="Proteomes" id="UP000675284">
    <property type="component" value="Unassembled WGS sequence"/>
</dbReference>